<name>L8H3A4_ACACF</name>
<dbReference type="GO" id="GO:0005525">
    <property type="term" value="F:GTP binding"/>
    <property type="evidence" value="ECO:0007669"/>
    <property type="project" value="UniProtKB-KW"/>
</dbReference>
<dbReference type="SMART" id="SM00256">
    <property type="entry name" value="FBOX"/>
    <property type="match status" value="1"/>
</dbReference>
<dbReference type="KEGG" id="acan:ACA1_232270"/>
<gene>
    <name evidence="5" type="ORF">ACA1_232270</name>
</gene>
<dbReference type="SUPFAM" id="SSF81383">
    <property type="entry name" value="F-box domain"/>
    <property type="match status" value="1"/>
</dbReference>
<feature type="domain" description="Tr-type G" evidence="4">
    <location>
        <begin position="104"/>
        <end position="304"/>
    </location>
</feature>
<dbReference type="GeneID" id="14919872"/>
<keyword evidence="6" id="KW-1185">Reference proteome</keyword>
<dbReference type="OrthoDB" id="342024at2759"/>
<dbReference type="GO" id="GO:0003924">
    <property type="term" value="F:GTPase activity"/>
    <property type="evidence" value="ECO:0007669"/>
    <property type="project" value="InterPro"/>
</dbReference>
<dbReference type="SUPFAM" id="SSF52540">
    <property type="entry name" value="P-loop containing nucleoside triphosphate hydrolases"/>
    <property type="match status" value="1"/>
</dbReference>
<protein>
    <submittedName>
        <fullName evidence="5">Elongation factor Tu GTP binding domain containing protein</fullName>
    </submittedName>
</protein>
<evidence type="ECO:0000256" key="2">
    <source>
        <dbReference type="ARBA" id="ARBA00023134"/>
    </source>
</evidence>
<keyword evidence="5" id="KW-0648">Protein biosynthesis</keyword>
<dbReference type="STRING" id="1257118.L8H3A4"/>
<dbReference type="PANTHER" id="PTHR23115">
    <property type="entry name" value="TRANSLATION FACTOR"/>
    <property type="match status" value="1"/>
</dbReference>
<evidence type="ECO:0000259" key="4">
    <source>
        <dbReference type="PROSITE" id="PS51722"/>
    </source>
</evidence>
<dbReference type="Gene3D" id="3.40.50.300">
    <property type="entry name" value="P-loop containing nucleotide triphosphate hydrolases"/>
    <property type="match status" value="1"/>
</dbReference>
<feature type="domain" description="F-box" evidence="3">
    <location>
        <begin position="5"/>
        <end position="52"/>
    </location>
</feature>
<dbReference type="Proteomes" id="UP000011083">
    <property type="component" value="Unassembled WGS sequence"/>
</dbReference>
<dbReference type="RefSeq" id="XP_004340965.1">
    <property type="nucleotide sequence ID" value="XM_004340917.1"/>
</dbReference>
<dbReference type="PRINTS" id="PR00315">
    <property type="entry name" value="ELONGATNFCT"/>
</dbReference>
<keyword evidence="2" id="KW-0342">GTP-binding</keyword>
<dbReference type="PROSITE" id="PS51722">
    <property type="entry name" value="G_TR_2"/>
    <property type="match status" value="1"/>
</dbReference>
<dbReference type="CDD" id="cd09917">
    <property type="entry name" value="F-box_SF"/>
    <property type="match status" value="1"/>
</dbReference>
<dbReference type="EMBL" id="KB007939">
    <property type="protein sequence ID" value="ELR18901.1"/>
    <property type="molecule type" value="Genomic_DNA"/>
</dbReference>
<dbReference type="InterPro" id="IPR001810">
    <property type="entry name" value="F-box_dom"/>
</dbReference>
<sequence length="620" mass="67353">MATPVDFSNYLPPEVWEHVLSFVDVRSVLAGVSLVSRRFHALASEPHLWRHLLLSHFAATSSAAASRLGTTTDTATTTTTNLYAGDAEHGWRKTFFAHRWLAHSKRVRFCLMGHVDCGKSTLLGRILESLGSVSQQEVERCREQVSWTGKLSYQFAWLTDRSKDERERGVTLDWCARECALPSGREIELVGVPGYRYQLQNAVTGASMADVAILVVHAGLGQFEAGVNVHDHYPGGTRTHLILAKRLGMSRVVVVVNGMDSYAANYSQRRYREIEDAVLELAAEVGYEGPTLVEVMEQVAQALTTGAAACREVAKRPLFGPTRVSVLRRVNALCIAGAPKGEVVVEALVQSGTVREGQVLHARLSAPIANRARDGPQPASALVTLAVVSILRLDKPREAQKCVRSQNPGRSRREIEDAVLELAAEVGYEGPTLVEVMEQVAQALTTGAAACREVAKRPLFGPTRVSVLRRVNALCIAGAPKGEVVVEALVQSGTVREGQVLHARLPAPIANRARDGSVGTQPASALVTLAVVSILRFDKPRVEQVIKCWNEEGQEEKVEDGEGAQAGVKVRKGVITLVLIKPLGYVHVEPFERNAVLGTVLLIDHLHIQASGQIVSITQR</sequence>
<dbReference type="InterPro" id="IPR000795">
    <property type="entry name" value="T_Tr_GTP-bd_dom"/>
</dbReference>
<evidence type="ECO:0000259" key="3">
    <source>
        <dbReference type="PROSITE" id="PS50181"/>
    </source>
</evidence>
<evidence type="ECO:0000313" key="5">
    <source>
        <dbReference type="EMBL" id="ELR18901.1"/>
    </source>
</evidence>
<dbReference type="GO" id="GO:0003746">
    <property type="term" value="F:translation elongation factor activity"/>
    <property type="evidence" value="ECO:0007669"/>
    <property type="project" value="UniProtKB-KW"/>
</dbReference>
<evidence type="ECO:0000313" key="6">
    <source>
        <dbReference type="Proteomes" id="UP000011083"/>
    </source>
</evidence>
<dbReference type="Pfam" id="PF12937">
    <property type="entry name" value="F-box-like"/>
    <property type="match status" value="1"/>
</dbReference>
<dbReference type="Pfam" id="PF00009">
    <property type="entry name" value="GTP_EFTU"/>
    <property type="match status" value="1"/>
</dbReference>
<organism evidence="5 6">
    <name type="scientific">Acanthamoeba castellanii (strain ATCC 30010 / Neff)</name>
    <dbReference type="NCBI Taxonomy" id="1257118"/>
    <lineage>
        <taxon>Eukaryota</taxon>
        <taxon>Amoebozoa</taxon>
        <taxon>Discosea</taxon>
        <taxon>Longamoebia</taxon>
        <taxon>Centramoebida</taxon>
        <taxon>Acanthamoebidae</taxon>
        <taxon>Acanthamoeba</taxon>
    </lineage>
</organism>
<dbReference type="InterPro" id="IPR050100">
    <property type="entry name" value="TRAFAC_GTPase_members"/>
</dbReference>
<dbReference type="PROSITE" id="PS50181">
    <property type="entry name" value="FBOX"/>
    <property type="match status" value="1"/>
</dbReference>
<evidence type="ECO:0000256" key="1">
    <source>
        <dbReference type="ARBA" id="ARBA00022741"/>
    </source>
</evidence>
<proteinExistence type="predicted"/>
<dbReference type="InterPro" id="IPR027417">
    <property type="entry name" value="P-loop_NTPase"/>
</dbReference>
<keyword evidence="1" id="KW-0547">Nucleotide-binding</keyword>
<dbReference type="Gene3D" id="1.20.1280.50">
    <property type="match status" value="1"/>
</dbReference>
<keyword evidence="5" id="KW-0251">Elongation factor</keyword>
<dbReference type="AlphaFoldDB" id="L8H3A4"/>
<reference evidence="5 6" key="1">
    <citation type="journal article" date="2013" name="Genome Biol.">
        <title>Genome of Acanthamoeba castellanii highlights extensive lateral gene transfer and early evolution of tyrosine kinase signaling.</title>
        <authorList>
            <person name="Clarke M."/>
            <person name="Lohan A.J."/>
            <person name="Liu B."/>
            <person name="Lagkouvardos I."/>
            <person name="Roy S."/>
            <person name="Zafar N."/>
            <person name="Bertelli C."/>
            <person name="Schilde C."/>
            <person name="Kianianmomeni A."/>
            <person name="Burglin T.R."/>
            <person name="Frech C."/>
            <person name="Turcotte B."/>
            <person name="Kopec K.O."/>
            <person name="Synnott J.M."/>
            <person name="Choo C."/>
            <person name="Paponov I."/>
            <person name="Finkler A."/>
            <person name="Soon Heng Tan C."/>
            <person name="Hutchins A.P."/>
            <person name="Weinmeier T."/>
            <person name="Rattei T."/>
            <person name="Chu J.S."/>
            <person name="Gimenez G."/>
            <person name="Irimia M."/>
            <person name="Rigden D.J."/>
            <person name="Fitzpatrick D.A."/>
            <person name="Lorenzo-Morales J."/>
            <person name="Bateman A."/>
            <person name="Chiu C.H."/>
            <person name="Tang P."/>
            <person name="Hegemann P."/>
            <person name="Fromm H."/>
            <person name="Raoult D."/>
            <person name="Greub G."/>
            <person name="Miranda-Saavedra D."/>
            <person name="Chen N."/>
            <person name="Nash P."/>
            <person name="Ginger M.L."/>
            <person name="Horn M."/>
            <person name="Schaap P."/>
            <person name="Caler L."/>
            <person name="Loftus B."/>
        </authorList>
    </citation>
    <scope>NUCLEOTIDE SEQUENCE [LARGE SCALE GENOMIC DNA]</scope>
    <source>
        <strain evidence="5 6">Neff</strain>
    </source>
</reference>
<dbReference type="VEuPathDB" id="AmoebaDB:ACA1_232270"/>
<accession>L8H3A4</accession>
<dbReference type="InterPro" id="IPR036047">
    <property type="entry name" value="F-box-like_dom_sf"/>
</dbReference>